<keyword evidence="1" id="KW-0547">Nucleotide-binding</keyword>
<dbReference type="Gene3D" id="3.40.50.300">
    <property type="entry name" value="P-loop containing nucleotide triphosphate hydrolases"/>
    <property type="match status" value="1"/>
</dbReference>
<evidence type="ECO:0000313" key="4">
    <source>
        <dbReference type="Proteomes" id="UP001470230"/>
    </source>
</evidence>
<sequence length="187" mass="21318">MSSRKILIVGNSGVGKTCILCRYKNKCFIEDGHSPTINVVFTQCKVDDSNGNTIELQVWDTAGQEVYRSITSTYYREAQIALVCFDFLDEKSKEDIDFWESAIKEQEKECILYLVATKCDTYGDISQKVKEFVESKIGDKFTEGFVTSAKDNIQIDELFQAMANQKIKSEIEQKKLQESEKKDGCCH</sequence>
<dbReference type="EMBL" id="JAPFFF010000008">
    <property type="protein sequence ID" value="KAK8883480.1"/>
    <property type="molecule type" value="Genomic_DNA"/>
</dbReference>
<dbReference type="InterPro" id="IPR027417">
    <property type="entry name" value="P-loop_NTPase"/>
</dbReference>
<name>A0ABR2JX99_9EUKA</name>
<organism evidence="3 4">
    <name type="scientific">Tritrichomonas musculus</name>
    <dbReference type="NCBI Taxonomy" id="1915356"/>
    <lineage>
        <taxon>Eukaryota</taxon>
        <taxon>Metamonada</taxon>
        <taxon>Parabasalia</taxon>
        <taxon>Tritrichomonadida</taxon>
        <taxon>Tritrichomonadidae</taxon>
        <taxon>Tritrichomonas</taxon>
    </lineage>
</organism>
<dbReference type="InterPro" id="IPR001806">
    <property type="entry name" value="Small_GTPase"/>
</dbReference>
<gene>
    <name evidence="2" type="ORF">M9Y10_026170</name>
    <name evidence="3" type="ORF">M9Y10_042572</name>
</gene>
<dbReference type="PROSITE" id="PS51419">
    <property type="entry name" value="RAB"/>
    <property type="match status" value="1"/>
</dbReference>
<dbReference type="SMART" id="SM00174">
    <property type="entry name" value="RHO"/>
    <property type="match status" value="1"/>
</dbReference>
<evidence type="ECO:0000313" key="2">
    <source>
        <dbReference type="EMBL" id="KAK8834677.1"/>
    </source>
</evidence>
<accession>A0ABR2JX99</accession>
<dbReference type="InterPro" id="IPR005225">
    <property type="entry name" value="Small_GTP-bd"/>
</dbReference>
<dbReference type="PANTHER" id="PTHR47978">
    <property type="match status" value="1"/>
</dbReference>
<protein>
    <submittedName>
        <fullName evidence="3">Uncharacterized protein</fullName>
    </submittedName>
</protein>
<keyword evidence="4" id="KW-1185">Reference proteome</keyword>
<dbReference type="CDD" id="cd00154">
    <property type="entry name" value="Rab"/>
    <property type="match status" value="1"/>
</dbReference>
<dbReference type="PRINTS" id="PR00449">
    <property type="entry name" value="RASTRNSFRMNG"/>
</dbReference>
<reference evidence="3 4" key="1">
    <citation type="submission" date="2024-04" db="EMBL/GenBank/DDBJ databases">
        <title>Tritrichomonas musculus Genome.</title>
        <authorList>
            <person name="Alves-Ferreira E."/>
            <person name="Grigg M."/>
            <person name="Lorenzi H."/>
            <person name="Galac M."/>
        </authorList>
    </citation>
    <scope>NUCLEOTIDE SEQUENCE [LARGE SCALE GENOMIC DNA]</scope>
    <source>
        <strain evidence="3 4">EAF2021</strain>
    </source>
</reference>
<proteinExistence type="predicted"/>
<dbReference type="PROSITE" id="PS51421">
    <property type="entry name" value="RAS"/>
    <property type="match status" value="1"/>
</dbReference>
<dbReference type="SMART" id="SM00173">
    <property type="entry name" value="RAS"/>
    <property type="match status" value="1"/>
</dbReference>
<comment type="caution">
    <text evidence="3">The sequence shown here is derived from an EMBL/GenBank/DDBJ whole genome shotgun (WGS) entry which is preliminary data.</text>
</comment>
<dbReference type="EMBL" id="JAPFFF010000340">
    <property type="protein sequence ID" value="KAK8834677.1"/>
    <property type="molecule type" value="Genomic_DNA"/>
</dbReference>
<dbReference type="SUPFAM" id="SSF52540">
    <property type="entry name" value="P-loop containing nucleoside triphosphate hydrolases"/>
    <property type="match status" value="1"/>
</dbReference>
<dbReference type="Pfam" id="PF00071">
    <property type="entry name" value="Ras"/>
    <property type="match status" value="1"/>
</dbReference>
<evidence type="ECO:0000313" key="3">
    <source>
        <dbReference type="EMBL" id="KAK8883480.1"/>
    </source>
</evidence>
<dbReference type="Proteomes" id="UP001470230">
    <property type="component" value="Unassembled WGS sequence"/>
</dbReference>
<dbReference type="NCBIfam" id="TIGR00231">
    <property type="entry name" value="small_GTP"/>
    <property type="match status" value="1"/>
</dbReference>
<evidence type="ECO:0000256" key="1">
    <source>
        <dbReference type="ARBA" id="ARBA00022741"/>
    </source>
</evidence>
<dbReference type="SMART" id="SM00175">
    <property type="entry name" value="RAB"/>
    <property type="match status" value="1"/>
</dbReference>